<feature type="compositionally biased region" description="Basic and acidic residues" evidence="1">
    <location>
        <begin position="415"/>
        <end position="433"/>
    </location>
</feature>
<accession>A0A8H6ANU0</accession>
<sequence length="483" mass="54591">MRELLGVVASGIAVAQLSFVEKKHLAELNTDPVIADENVDMDVDLTILPKAWMRLKGMHIKQSRRFGCWTCSFRPVRVVHDDSPIFRACKNGDIGKILQLFAALHLRAELCRWLLAQGVQATETGIDEEETALHIASYHVDKDDREVGNSSSMRFQCVENKGRHNDAMETIRVLIEVGQYDPMRESKVGETSLHWYTGGAEPFDYMLNQESFPIGLDPQDGIVSILECHIEAGTHCFADTIIKFMMEKSIKFSEARLLRNGFPSCPLILHTFNTTDIICNFELYDCRDQESSFKLSNSLQKPKMPGAWESDAGLIDYPEFTASEIWRPSRSPDFEISQLFLFVGHKMPILSLRSFVIGPLIDGEQKFDHISSIRRRGLACKCFCFLHCPPEPQFGRYDVEIGELDLCSCLEKVRNDGSDGESGCKCEDEHTNDDGSEFESEVESIDESNEYEDRSDCASQVESENESINDSNQHEKDQKADGV</sequence>
<dbReference type="AlphaFoldDB" id="A0A8H6ANU0"/>
<name>A0A8H6ANU0_9HELO</name>
<evidence type="ECO:0008006" key="4">
    <source>
        <dbReference type="Google" id="ProtNLM"/>
    </source>
</evidence>
<feature type="compositionally biased region" description="Basic and acidic residues" evidence="1">
    <location>
        <begin position="472"/>
        <end position="483"/>
    </location>
</feature>
<feature type="region of interest" description="Disordered" evidence="1">
    <location>
        <begin position="415"/>
        <end position="483"/>
    </location>
</feature>
<reference evidence="2 3" key="1">
    <citation type="journal article" date="2020" name="Phytopathology">
        <title>A high-quality genome resource of Botrytis fragariae, a new and rapidly spreading fungal pathogen causing strawberry gray mold in the U.S.A.</title>
        <authorList>
            <person name="Wu Y."/>
            <person name="Saski C.A."/>
            <person name="Schnabel G."/>
            <person name="Xiao S."/>
            <person name="Hu M."/>
        </authorList>
    </citation>
    <scope>NUCLEOTIDE SEQUENCE [LARGE SCALE GENOMIC DNA]</scope>
    <source>
        <strain evidence="2 3">BVB16</strain>
    </source>
</reference>
<evidence type="ECO:0000313" key="3">
    <source>
        <dbReference type="Proteomes" id="UP000531561"/>
    </source>
</evidence>
<protein>
    <recommendedName>
        <fullName evidence="4">Ankyrin repeat protein</fullName>
    </recommendedName>
</protein>
<evidence type="ECO:0000313" key="2">
    <source>
        <dbReference type="EMBL" id="KAF5871163.1"/>
    </source>
</evidence>
<dbReference type="OrthoDB" id="3200163at2759"/>
<comment type="caution">
    <text evidence="2">The sequence shown here is derived from an EMBL/GenBank/DDBJ whole genome shotgun (WGS) entry which is preliminary data.</text>
</comment>
<dbReference type="InterPro" id="IPR036770">
    <property type="entry name" value="Ankyrin_rpt-contain_sf"/>
</dbReference>
<dbReference type="Proteomes" id="UP000531561">
    <property type="component" value="Unassembled WGS sequence"/>
</dbReference>
<feature type="compositionally biased region" description="Polar residues" evidence="1">
    <location>
        <begin position="457"/>
        <end position="471"/>
    </location>
</feature>
<dbReference type="GeneID" id="59261739"/>
<dbReference type="Gene3D" id="1.25.40.20">
    <property type="entry name" value="Ankyrin repeat-containing domain"/>
    <property type="match status" value="1"/>
</dbReference>
<evidence type="ECO:0000256" key="1">
    <source>
        <dbReference type="SAM" id="MobiDB-lite"/>
    </source>
</evidence>
<organism evidence="2 3">
    <name type="scientific">Botrytis fragariae</name>
    <dbReference type="NCBI Taxonomy" id="1964551"/>
    <lineage>
        <taxon>Eukaryota</taxon>
        <taxon>Fungi</taxon>
        <taxon>Dikarya</taxon>
        <taxon>Ascomycota</taxon>
        <taxon>Pezizomycotina</taxon>
        <taxon>Leotiomycetes</taxon>
        <taxon>Helotiales</taxon>
        <taxon>Sclerotiniaceae</taxon>
        <taxon>Botrytis</taxon>
    </lineage>
</organism>
<proteinExistence type="predicted"/>
<dbReference type="EMBL" id="JABFCT010000012">
    <property type="protein sequence ID" value="KAF5871163.1"/>
    <property type="molecule type" value="Genomic_DNA"/>
</dbReference>
<gene>
    <name evidence="2" type="ORF">Bfra_007676ib</name>
</gene>
<feature type="compositionally biased region" description="Acidic residues" evidence="1">
    <location>
        <begin position="434"/>
        <end position="450"/>
    </location>
</feature>
<keyword evidence="3" id="KW-1185">Reference proteome</keyword>
<dbReference type="RefSeq" id="XP_037190110.1">
    <property type="nucleotide sequence ID" value="XM_037338047.1"/>
</dbReference>